<dbReference type="WBParaSite" id="jg9103">
    <property type="protein sequence ID" value="jg9103"/>
    <property type="gene ID" value="jg9103"/>
</dbReference>
<name>A0A915ESR6_9BILA</name>
<protein>
    <submittedName>
        <fullName evidence="2">MULE transposase domain-containing protein</fullName>
    </submittedName>
</protein>
<evidence type="ECO:0000313" key="2">
    <source>
        <dbReference type="WBParaSite" id="jg9103"/>
    </source>
</evidence>
<reference evidence="2" key="1">
    <citation type="submission" date="2022-11" db="UniProtKB">
        <authorList>
            <consortium name="WormBaseParasite"/>
        </authorList>
    </citation>
    <scope>IDENTIFICATION</scope>
</reference>
<dbReference type="AlphaFoldDB" id="A0A915ESR6"/>
<organism evidence="1 2">
    <name type="scientific">Ditylenchus dipsaci</name>
    <dbReference type="NCBI Taxonomy" id="166011"/>
    <lineage>
        <taxon>Eukaryota</taxon>
        <taxon>Metazoa</taxon>
        <taxon>Ecdysozoa</taxon>
        <taxon>Nematoda</taxon>
        <taxon>Chromadorea</taxon>
        <taxon>Rhabditida</taxon>
        <taxon>Tylenchina</taxon>
        <taxon>Tylenchomorpha</taxon>
        <taxon>Sphaerularioidea</taxon>
        <taxon>Anguinidae</taxon>
        <taxon>Anguininae</taxon>
        <taxon>Ditylenchus</taxon>
    </lineage>
</organism>
<proteinExistence type="predicted"/>
<evidence type="ECO:0000313" key="1">
    <source>
        <dbReference type="Proteomes" id="UP000887574"/>
    </source>
</evidence>
<keyword evidence="1" id="KW-1185">Reference proteome</keyword>
<dbReference type="Proteomes" id="UP000887574">
    <property type="component" value="Unplaced"/>
</dbReference>
<accession>A0A915ESR6</accession>
<sequence length="100" mass="11439">MNKQHRSNIVQTDALYKLNLLGYPVLVARFSDANKRFHPTVIGICSSEASSPMRVFLTPSTRRIVWPNSDDQRCFFHVIMNLKKELPKLAAYSFAVAEIQ</sequence>